<name>A0A942UC50_9BACI</name>
<dbReference type="Gene3D" id="3.20.20.70">
    <property type="entry name" value="Aldolase class I"/>
    <property type="match status" value="1"/>
</dbReference>
<reference evidence="6" key="1">
    <citation type="submission" date="2021-05" db="EMBL/GenBank/DDBJ databases">
        <title>Novel Bacillus species.</title>
        <authorList>
            <person name="Liu G."/>
        </authorList>
    </citation>
    <scope>NUCLEOTIDE SEQUENCE</scope>
    <source>
        <strain evidence="6">FJAT-49825</strain>
    </source>
</reference>
<dbReference type="NCBIfam" id="TIGR01182">
    <property type="entry name" value="eda"/>
    <property type="match status" value="1"/>
</dbReference>
<comment type="pathway">
    <text evidence="1">Carbohydrate acid metabolism.</text>
</comment>
<evidence type="ECO:0000256" key="4">
    <source>
        <dbReference type="ARBA" id="ARBA00023239"/>
    </source>
</evidence>
<evidence type="ECO:0000256" key="3">
    <source>
        <dbReference type="ARBA" id="ARBA00011233"/>
    </source>
</evidence>
<comment type="subunit">
    <text evidence="3">Homotrimer.</text>
</comment>
<dbReference type="InterPro" id="IPR000887">
    <property type="entry name" value="Aldlse_KDPG_KHG"/>
</dbReference>
<evidence type="ECO:0000313" key="7">
    <source>
        <dbReference type="Proteomes" id="UP000679749"/>
    </source>
</evidence>
<comment type="similarity">
    <text evidence="2">Belongs to the KHG/KDPG aldolase family.</text>
</comment>
<dbReference type="RefSeq" id="WP_213120876.1">
    <property type="nucleotide sequence ID" value="NZ_JAGYPF010000006.1"/>
</dbReference>
<organism evidence="6 7">
    <name type="scientific">Neobacillus rhizophilus</name>
    <dbReference type="NCBI Taxonomy" id="2833579"/>
    <lineage>
        <taxon>Bacteria</taxon>
        <taxon>Bacillati</taxon>
        <taxon>Bacillota</taxon>
        <taxon>Bacilli</taxon>
        <taxon>Bacillales</taxon>
        <taxon>Bacillaceae</taxon>
        <taxon>Neobacillus</taxon>
    </lineage>
</organism>
<dbReference type="PANTHER" id="PTHR30246">
    <property type="entry name" value="2-KETO-3-DEOXY-6-PHOSPHOGLUCONATE ALDOLASE"/>
    <property type="match status" value="1"/>
</dbReference>
<evidence type="ECO:0000256" key="5">
    <source>
        <dbReference type="ARBA" id="ARBA00023277"/>
    </source>
</evidence>
<dbReference type="EMBL" id="JAGYPF010000006">
    <property type="protein sequence ID" value="MBS4216353.1"/>
    <property type="molecule type" value="Genomic_DNA"/>
</dbReference>
<protein>
    <submittedName>
        <fullName evidence="6">Bifunctional 4-hydroxy-2-oxoglutarate aldolase/2-dehydro-3-deoxy-phosphogluconate aldolase</fullName>
    </submittedName>
</protein>
<evidence type="ECO:0000256" key="2">
    <source>
        <dbReference type="ARBA" id="ARBA00006906"/>
    </source>
</evidence>
<keyword evidence="4" id="KW-0456">Lyase</keyword>
<dbReference type="AlphaFoldDB" id="A0A942UC50"/>
<keyword evidence="7" id="KW-1185">Reference proteome</keyword>
<keyword evidence="5" id="KW-0119">Carbohydrate metabolism</keyword>
<accession>A0A942UC50</accession>
<dbReference type="Proteomes" id="UP000679749">
    <property type="component" value="Unassembled WGS sequence"/>
</dbReference>
<dbReference type="InterPro" id="IPR013785">
    <property type="entry name" value="Aldolase_TIM"/>
</dbReference>
<sequence>MIPKVQLLQKLVESGIIAVIRRVPEEIVGQVIESLVEGGVTALEVTVDSPHAYRTIEKYSQMFKGQALIGAGTVIDRESAHRAISAGADFVFSPSLSEEVIRTALRYGKIAIPGVMTPTEMIQAVEWGADAVKVFPAGNLGPKYIKDVGAPFPHIPIIPTGGVSLENIESYIKAGAVACGIGGSLVNSKLIEERNFSELKEKGNAYVEAVRAARNIISNKAPIA</sequence>
<dbReference type="Pfam" id="PF01081">
    <property type="entry name" value="Aldolase"/>
    <property type="match status" value="1"/>
</dbReference>
<proteinExistence type="inferred from homology"/>
<evidence type="ECO:0000313" key="6">
    <source>
        <dbReference type="EMBL" id="MBS4216353.1"/>
    </source>
</evidence>
<gene>
    <name evidence="6" type="ORF">KHA99_28405</name>
</gene>
<comment type="caution">
    <text evidence="6">The sequence shown here is derived from an EMBL/GenBank/DDBJ whole genome shotgun (WGS) entry which is preliminary data.</text>
</comment>
<dbReference type="PANTHER" id="PTHR30246:SF1">
    <property type="entry name" value="2-DEHYDRO-3-DEOXY-6-PHOSPHOGALACTONATE ALDOLASE-RELATED"/>
    <property type="match status" value="1"/>
</dbReference>
<dbReference type="CDD" id="cd00452">
    <property type="entry name" value="KDPG_aldolase"/>
    <property type="match status" value="1"/>
</dbReference>
<dbReference type="GO" id="GO:0016829">
    <property type="term" value="F:lyase activity"/>
    <property type="evidence" value="ECO:0007669"/>
    <property type="project" value="UniProtKB-KW"/>
</dbReference>
<dbReference type="SUPFAM" id="SSF51569">
    <property type="entry name" value="Aldolase"/>
    <property type="match status" value="1"/>
</dbReference>
<evidence type="ECO:0000256" key="1">
    <source>
        <dbReference type="ARBA" id="ARBA00004761"/>
    </source>
</evidence>